<feature type="transmembrane region" description="Helical" evidence="9">
    <location>
        <begin position="184"/>
        <end position="208"/>
    </location>
</feature>
<feature type="compositionally biased region" description="Basic and acidic residues" evidence="10">
    <location>
        <begin position="28"/>
        <end position="49"/>
    </location>
</feature>
<dbReference type="GO" id="GO:0015419">
    <property type="term" value="F:ABC-type sulfate transporter activity"/>
    <property type="evidence" value="ECO:0007669"/>
    <property type="project" value="UniProtKB-UniRule"/>
</dbReference>
<dbReference type="GO" id="GO:0005886">
    <property type="term" value="C:plasma membrane"/>
    <property type="evidence" value="ECO:0007669"/>
    <property type="project" value="InterPro"/>
</dbReference>
<dbReference type="SUPFAM" id="SSF161098">
    <property type="entry name" value="MetI-like"/>
    <property type="match status" value="1"/>
</dbReference>
<evidence type="ECO:0000256" key="1">
    <source>
        <dbReference type="ARBA" id="ARBA00004141"/>
    </source>
</evidence>
<comment type="function">
    <text evidence="8">Part of the ABC transporter complex CysAWTP (TC 3.A.1.6.1) involved in sulfate/thiosulfate import. Probably responsible for the translocation of the substrate across the membrane.</text>
</comment>
<keyword evidence="3 9" id="KW-0813">Transport</keyword>
<keyword evidence="7 9" id="KW-0472">Membrane</keyword>
<protein>
    <recommendedName>
        <fullName evidence="9">Sulfate transport system permease protein CysT</fullName>
    </recommendedName>
</protein>
<keyword evidence="5 9" id="KW-1133">Transmembrane helix</keyword>
<evidence type="ECO:0000256" key="7">
    <source>
        <dbReference type="ARBA" id="ARBA00023136"/>
    </source>
</evidence>
<keyword evidence="13" id="KW-1185">Reference proteome</keyword>
<evidence type="ECO:0000256" key="5">
    <source>
        <dbReference type="ARBA" id="ARBA00022989"/>
    </source>
</evidence>
<comment type="caution">
    <text evidence="9">Lacks conserved residue(s) required for the propagation of feature annotation.</text>
</comment>
<dbReference type="Gene3D" id="1.10.3720.10">
    <property type="entry name" value="MetI-like"/>
    <property type="match status" value="1"/>
</dbReference>
<dbReference type="RefSeq" id="WP_211343066.1">
    <property type="nucleotide sequence ID" value="NZ_RBWU01000004.1"/>
</dbReference>
<dbReference type="InterPro" id="IPR011865">
    <property type="entry name" value="CysT_permease"/>
</dbReference>
<evidence type="ECO:0000313" key="12">
    <source>
        <dbReference type="EMBL" id="RKS73080.1"/>
    </source>
</evidence>
<dbReference type="FunFam" id="1.10.3720.10:FF:000004">
    <property type="entry name" value="Sulfate transport system permease protein CysT"/>
    <property type="match status" value="1"/>
</dbReference>
<evidence type="ECO:0000256" key="6">
    <source>
        <dbReference type="ARBA" id="ARBA00023032"/>
    </source>
</evidence>
<evidence type="ECO:0000256" key="8">
    <source>
        <dbReference type="ARBA" id="ARBA00025323"/>
    </source>
</evidence>
<dbReference type="Proteomes" id="UP000274601">
    <property type="component" value="Unassembled WGS sequence"/>
</dbReference>
<comment type="function">
    <text evidence="9">Part of the ABC transporter complex (TC 3.A.1.6.1) involved in sulfate/thiosulfate import.</text>
</comment>
<evidence type="ECO:0000256" key="3">
    <source>
        <dbReference type="ARBA" id="ARBA00022448"/>
    </source>
</evidence>
<feature type="transmembrane region" description="Helical" evidence="9">
    <location>
        <begin position="157"/>
        <end position="178"/>
    </location>
</feature>
<dbReference type="PANTHER" id="PTHR30406">
    <property type="entry name" value="SULFATE TRANSPORT SYSTEM PERMEASE PROTEIN"/>
    <property type="match status" value="1"/>
</dbReference>
<dbReference type="NCBIfam" id="TIGR02139">
    <property type="entry name" value="permease_CysT"/>
    <property type="match status" value="1"/>
</dbReference>
<evidence type="ECO:0000256" key="9">
    <source>
        <dbReference type="RuleBase" id="RU366001"/>
    </source>
</evidence>
<evidence type="ECO:0000313" key="13">
    <source>
        <dbReference type="Proteomes" id="UP000274601"/>
    </source>
</evidence>
<sequence length="326" mass="34319">MATSETTPDVSVEGVSQDAPSTGTAPDETARDETTHDETTHDVPRDVTRRGRSAGRSRRFTGTGRWPVGGGTAIGLGTVTIFLSAVVLIPLGAVIWKSAELGPGGFWDAITTPDAWAALKLTVIASLFVALVNLVMGTLIAWVLVRDSFPGKGVIDLLIDLPFALPTIVAGLVLLTLYGTDSPVGITLAYTRIGVVVALLFVTLPFVVRTVQPVLLELDKEMEQAAASLGAGNWTIFRRIILPNLVPAMLAGTALAFTRAVAEFGSTVLISGNVPFKTQVAAVHLFGQIESDNTAAAAAISTTLLTLSLLVLLAIDLLRRWGARRG</sequence>
<dbReference type="Pfam" id="PF00528">
    <property type="entry name" value="BPD_transp_1"/>
    <property type="match status" value="1"/>
</dbReference>
<dbReference type="InterPro" id="IPR000515">
    <property type="entry name" value="MetI-like"/>
</dbReference>
<dbReference type="NCBIfam" id="TIGR00969">
    <property type="entry name" value="3a0106s02"/>
    <property type="match status" value="1"/>
</dbReference>
<evidence type="ECO:0000256" key="10">
    <source>
        <dbReference type="SAM" id="MobiDB-lite"/>
    </source>
</evidence>
<keyword evidence="6 9" id="KW-0764">Sulfate transport</keyword>
<dbReference type="EMBL" id="RBWU01000004">
    <property type="protein sequence ID" value="RKS73080.1"/>
    <property type="molecule type" value="Genomic_DNA"/>
</dbReference>
<dbReference type="AlphaFoldDB" id="A0A495QKH2"/>
<comment type="subcellular location">
    <subcellularLocation>
        <location evidence="1">Membrane</location>
        <topology evidence="1">Multi-pass membrane protein</topology>
    </subcellularLocation>
</comment>
<gene>
    <name evidence="12" type="ORF">BZB76_3764</name>
</gene>
<proteinExistence type="inferred from homology"/>
<dbReference type="PANTHER" id="PTHR30406:SF8">
    <property type="entry name" value="SULFATE TRANSPORT SYSTEM PERMEASE PROTEIN CYST"/>
    <property type="match status" value="1"/>
</dbReference>
<feature type="compositionally biased region" description="Basic residues" evidence="10">
    <location>
        <begin position="50"/>
        <end position="59"/>
    </location>
</feature>
<comment type="caution">
    <text evidence="12">The sequence shown here is derived from an EMBL/GenBank/DDBJ whole genome shotgun (WGS) entry which is preliminary data.</text>
</comment>
<name>A0A495QKH2_9ACTN</name>
<feature type="domain" description="ABC transmembrane type-1" evidence="11">
    <location>
        <begin position="119"/>
        <end position="313"/>
    </location>
</feature>
<evidence type="ECO:0000259" key="11">
    <source>
        <dbReference type="PROSITE" id="PS50928"/>
    </source>
</evidence>
<feature type="region of interest" description="Disordered" evidence="10">
    <location>
        <begin position="1"/>
        <end position="64"/>
    </location>
</feature>
<reference evidence="12 13" key="1">
    <citation type="submission" date="2018-10" db="EMBL/GenBank/DDBJ databases">
        <title>Genomic Encyclopedia of Archaeal and Bacterial Type Strains, Phase II (KMG-II): from individual species to whole genera.</title>
        <authorList>
            <person name="Goeker M."/>
        </authorList>
    </citation>
    <scope>NUCLEOTIDE SEQUENCE [LARGE SCALE GENOMIC DNA]</scope>
    <source>
        <strain evidence="12 13">DSM 43383</strain>
    </source>
</reference>
<dbReference type="InterPro" id="IPR005667">
    <property type="entry name" value="Sulph_transpt2"/>
</dbReference>
<feature type="transmembrane region" description="Helical" evidence="9">
    <location>
        <begin position="66"/>
        <end position="96"/>
    </location>
</feature>
<feature type="transmembrane region" description="Helical" evidence="9">
    <location>
        <begin position="295"/>
        <end position="318"/>
    </location>
</feature>
<comment type="similarity">
    <text evidence="9">Belongs to the binding-protein-dependent transport system permease family. CysTW subfamily.</text>
</comment>
<feature type="transmembrane region" description="Helical" evidence="9">
    <location>
        <begin position="116"/>
        <end position="145"/>
    </location>
</feature>
<dbReference type="PROSITE" id="PS50928">
    <property type="entry name" value="ABC_TM1"/>
    <property type="match status" value="1"/>
</dbReference>
<dbReference type="CDD" id="cd06261">
    <property type="entry name" value="TM_PBP2"/>
    <property type="match status" value="1"/>
</dbReference>
<keyword evidence="4 9" id="KW-0812">Transmembrane</keyword>
<evidence type="ECO:0000256" key="2">
    <source>
        <dbReference type="ARBA" id="ARBA00011779"/>
    </source>
</evidence>
<feature type="transmembrane region" description="Helical" evidence="9">
    <location>
        <begin position="241"/>
        <end position="262"/>
    </location>
</feature>
<evidence type="ECO:0000256" key="4">
    <source>
        <dbReference type="ARBA" id="ARBA00022692"/>
    </source>
</evidence>
<organism evidence="12 13">
    <name type="scientific">Actinomadura pelletieri DSM 43383</name>
    <dbReference type="NCBI Taxonomy" id="1120940"/>
    <lineage>
        <taxon>Bacteria</taxon>
        <taxon>Bacillati</taxon>
        <taxon>Actinomycetota</taxon>
        <taxon>Actinomycetes</taxon>
        <taxon>Streptosporangiales</taxon>
        <taxon>Thermomonosporaceae</taxon>
        <taxon>Actinomadura</taxon>
    </lineage>
</organism>
<dbReference type="InterPro" id="IPR035906">
    <property type="entry name" value="MetI-like_sf"/>
</dbReference>
<accession>A0A495QKH2</accession>
<comment type="subunit">
    <text evidence="2">The complex is composed of two ATP-binding proteins (CysA), two transmembrane proteins (CysT and CysW) and a solute-binding protein (CysP).</text>
</comment>